<reference evidence="2" key="1">
    <citation type="journal article" date="2015" name="Nature">
        <title>Complex archaea that bridge the gap between prokaryotes and eukaryotes.</title>
        <authorList>
            <person name="Spang A."/>
            <person name="Saw J.H."/>
            <person name="Jorgensen S.L."/>
            <person name="Zaremba-Niedzwiedzka K."/>
            <person name="Martijn J."/>
            <person name="Lind A.E."/>
            <person name="van Eijk R."/>
            <person name="Schleper C."/>
            <person name="Guy L."/>
            <person name="Ettema T.J."/>
        </authorList>
    </citation>
    <scope>NUCLEOTIDE SEQUENCE</scope>
</reference>
<dbReference type="Pfam" id="PF12849">
    <property type="entry name" value="PBP_like_2"/>
    <property type="match status" value="1"/>
</dbReference>
<dbReference type="SUPFAM" id="SSF53850">
    <property type="entry name" value="Periplasmic binding protein-like II"/>
    <property type="match status" value="1"/>
</dbReference>
<dbReference type="PANTHER" id="PTHR37945:SF1">
    <property type="entry name" value="EXTRACELLULAR TUNGSTATE BINDING PROTEIN"/>
    <property type="match status" value="1"/>
</dbReference>
<comment type="caution">
    <text evidence="2">The sequence shown here is derived from an EMBL/GenBank/DDBJ whole genome shotgun (WGS) entry which is preliminary data.</text>
</comment>
<accession>A0A0F8YXE1</accession>
<proteinExistence type="predicted"/>
<feature type="domain" description="PBP" evidence="1">
    <location>
        <begin position="19"/>
        <end position="246"/>
    </location>
</feature>
<sequence>MKHWIIGAISALALGSAAQAADVMKMAVTTSFNNSGLADVLLPEIAADLDIDVQLLVVGTGQAIKLGEAGDVDAILVHSRSAEEAFVEGGFGSHRTEIMYNDFVFIGPKEDPAGIATSDAAAGALTAIAETEANFVSRGDDSGTHKKELSLWTEAGLDPATFGDWYNAVGAGMGAALNTASGMPAYVMSDRASWLNFGNKGELALLYAGDPVLFNQYAYLPVNAELHDHVKNDLALRLEEWLVSDRAKSLINDYKISGETLFVFNAKPAE</sequence>
<dbReference type="PANTHER" id="PTHR37945">
    <property type="entry name" value="EXTRACELLULAR TUNGSTATE BINDING PROTEIN"/>
    <property type="match status" value="1"/>
</dbReference>
<dbReference type="EMBL" id="LAZR01051014">
    <property type="protein sequence ID" value="KKK86078.1"/>
    <property type="molecule type" value="Genomic_DNA"/>
</dbReference>
<gene>
    <name evidence="2" type="ORF">LCGC14_2766840</name>
</gene>
<name>A0A0F8YXE1_9ZZZZ</name>
<organism evidence="2">
    <name type="scientific">marine sediment metagenome</name>
    <dbReference type="NCBI Taxonomy" id="412755"/>
    <lineage>
        <taxon>unclassified sequences</taxon>
        <taxon>metagenomes</taxon>
        <taxon>ecological metagenomes</taxon>
    </lineage>
</organism>
<dbReference type="InterPro" id="IPR052738">
    <property type="entry name" value="ABC-Tungstate_binding"/>
</dbReference>
<dbReference type="Gene3D" id="3.40.190.10">
    <property type="entry name" value="Periplasmic binding protein-like II"/>
    <property type="match status" value="2"/>
</dbReference>
<dbReference type="AlphaFoldDB" id="A0A0F8YXE1"/>
<protein>
    <recommendedName>
        <fullName evidence="1">PBP domain-containing protein</fullName>
    </recommendedName>
</protein>
<evidence type="ECO:0000259" key="1">
    <source>
        <dbReference type="Pfam" id="PF12849"/>
    </source>
</evidence>
<dbReference type="InterPro" id="IPR024370">
    <property type="entry name" value="PBP_domain"/>
</dbReference>
<evidence type="ECO:0000313" key="2">
    <source>
        <dbReference type="EMBL" id="KKK86078.1"/>
    </source>
</evidence>